<name>A0A1E3VG60_9HYPH</name>
<dbReference type="AlphaFoldDB" id="A0A1E3VG60"/>
<accession>A0A1E3VG60</accession>
<protein>
    <submittedName>
        <fullName evidence="1">Uncharacterized protein</fullName>
    </submittedName>
</protein>
<sequence length="64" mass="7083">MTSSWIFIAFGFLAGAALFLTAAWQQMPPTEQVAVKLEKTDRLQGPAIHASFLTERFGPDRSVE</sequence>
<comment type="caution">
    <text evidence="1">The sequence shown here is derived from an EMBL/GenBank/DDBJ whole genome shotgun (WGS) entry which is preliminary data.</text>
</comment>
<organism evidence="1 2">
    <name type="scientific">Sinorhizobium alkalisoli</name>
    <dbReference type="NCBI Taxonomy" id="1752398"/>
    <lineage>
        <taxon>Bacteria</taxon>
        <taxon>Pseudomonadati</taxon>
        <taxon>Pseudomonadota</taxon>
        <taxon>Alphaproteobacteria</taxon>
        <taxon>Hyphomicrobiales</taxon>
        <taxon>Rhizobiaceae</taxon>
        <taxon>Sinorhizobium/Ensifer group</taxon>
        <taxon>Sinorhizobium</taxon>
    </lineage>
</organism>
<dbReference type="EMBL" id="LYBW01000044">
    <property type="protein sequence ID" value="ODR92437.1"/>
    <property type="molecule type" value="Genomic_DNA"/>
</dbReference>
<dbReference type="RefSeq" id="WP_069457354.1">
    <property type="nucleotide sequence ID" value="NZ_CP034909.1"/>
</dbReference>
<keyword evidence="2" id="KW-1185">Reference proteome</keyword>
<evidence type="ECO:0000313" key="2">
    <source>
        <dbReference type="Proteomes" id="UP000094342"/>
    </source>
</evidence>
<dbReference type="Proteomes" id="UP000094342">
    <property type="component" value="Unassembled WGS sequence"/>
</dbReference>
<evidence type="ECO:0000313" key="1">
    <source>
        <dbReference type="EMBL" id="ODR92437.1"/>
    </source>
</evidence>
<proteinExistence type="predicted"/>
<gene>
    <name evidence="1" type="ORF">A8M32_05240</name>
</gene>
<dbReference type="OrthoDB" id="8281955at2"/>
<reference evidence="2" key="1">
    <citation type="submission" date="2016-05" db="EMBL/GenBank/DDBJ databases">
        <authorList>
            <person name="Li Y."/>
        </authorList>
    </citation>
    <scope>NUCLEOTIDE SEQUENCE [LARGE SCALE GENOMIC DNA]</scope>
    <source>
        <strain evidence="2">YIC4027</strain>
    </source>
</reference>